<dbReference type="GO" id="GO:0004180">
    <property type="term" value="F:carboxypeptidase activity"/>
    <property type="evidence" value="ECO:0007669"/>
    <property type="project" value="UniProtKB-KW"/>
</dbReference>
<keyword evidence="4" id="KW-0378">Hydrolase</keyword>
<feature type="compositionally biased region" description="Low complexity" evidence="1">
    <location>
        <begin position="332"/>
        <end position="358"/>
    </location>
</feature>
<dbReference type="PANTHER" id="PTHR21581:SF33">
    <property type="entry name" value="D-ALANYL-D-ALANINE CARBOXYPEPTIDASE DACB"/>
    <property type="match status" value="1"/>
</dbReference>
<reference evidence="4" key="1">
    <citation type="submission" date="2022-10" db="EMBL/GenBank/DDBJ databases">
        <title>The complete genomes of actinobacterial strains from the NBC collection.</title>
        <authorList>
            <person name="Joergensen T.S."/>
            <person name="Alvarez Arevalo M."/>
            <person name="Sterndorff E.B."/>
            <person name="Faurdal D."/>
            <person name="Vuksanovic O."/>
            <person name="Mourched A.-S."/>
            <person name="Charusanti P."/>
            <person name="Shaw S."/>
            <person name="Blin K."/>
            <person name="Weber T."/>
        </authorList>
    </citation>
    <scope>NUCLEOTIDE SEQUENCE</scope>
    <source>
        <strain evidence="4">NBC_00222</strain>
    </source>
</reference>
<keyword evidence="4" id="KW-0121">Carboxypeptidase</keyword>
<dbReference type="SUPFAM" id="SSF56601">
    <property type="entry name" value="beta-lactamase/transpeptidase-like"/>
    <property type="match status" value="1"/>
</dbReference>
<dbReference type="Gene3D" id="3.40.710.10">
    <property type="entry name" value="DD-peptidase/beta-lactamase superfamily"/>
    <property type="match status" value="1"/>
</dbReference>
<evidence type="ECO:0000256" key="2">
    <source>
        <dbReference type="SAM" id="Phobius"/>
    </source>
</evidence>
<gene>
    <name evidence="4" type="ORF">OHA16_24280</name>
</gene>
<dbReference type="InterPro" id="IPR001967">
    <property type="entry name" value="Peptidase_S11_N"/>
</dbReference>
<dbReference type="Pfam" id="PF00768">
    <property type="entry name" value="Peptidase_S11"/>
    <property type="match status" value="1"/>
</dbReference>
<keyword evidence="4" id="KW-0645">Protease</keyword>
<feature type="region of interest" description="Disordered" evidence="1">
    <location>
        <begin position="307"/>
        <end position="358"/>
    </location>
</feature>
<sequence length="388" mass="39507">MFAAPVAVAAPPGSPPAASVGGDRLGLPGVQVDPLAGAPALPGDLTGQSWIVADAASGEVLAASNPHLRLAPASTLKILFADTVLPKFDRNTVHRVAPEEIQGIGAGSSLVGIKEDLDYRVEDLWRGVFLSSGNDAVHVLAHMNGGVQQTVTEMQARAEALQARDTRVVSPDGYDSDGQVSSAYDLTLFARAGLRNPDFRSYCATRDAMFPGAVDRNTGQRGSFGIANTDRLLGKYPGLIGVKNGFTTNAGSTFVGAAERDGRTLLVTVMHPTTYQKVYDETAALLDWGFAAAGKVAPVGKLVEEGESAAPTPTGQAGGTAGAPAPPPHPSPTATDRSAPATAPAAARAADSAGDGPGPVGRVVVGVVLTAGGAGAVLLLNRRRAAAR</sequence>
<keyword evidence="2" id="KW-1133">Transmembrane helix</keyword>
<feature type="domain" description="Peptidase S11 D-alanyl-D-alanine carboxypeptidase A N-terminal" evidence="3">
    <location>
        <begin position="44"/>
        <end position="271"/>
    </location>
</feature>
<dbReference type="PANTHER" id="PTHR21581">
    <property type="entry name" value="D-ALANYL-D-ALANINE CARBOXYPEPTIDASE"/>
    <property type="match status" value="1"/>
</dbReference>
<evidence type="ECO:0000313" key="5">
    <source>
        <dbReference type="Proteomes" id="UP001432222"/>
    </source>
</evidence>
<feature type="region of interest" description="Disordered" evidence="1">
    <location>
        <begin position="1"/>
        <end position="22"/>
    </location>
</feature>
<dbReference type="Proteomes" id="UP001432222">
    <property type="component" value="Chromosome"/>
</dbReference>
<evidence type="ECO:0000313" key="4">
    <source>
        <dbReference type="EMBL" id="WUQ88921.1"/>
    </source>
</evidence>
<protein>
    <submittedName>
        <fullName evidence="4">D-alanyl-D-alanine carboxypeptidase</fullName>
    </submittedName>
</protein>
<feature type="transmembrane region" description="Helical" evidence="2">
    <location>
        <begin position="360"/>
        <end position="380"/>
    </location>
</feature>
<organism evidence="4 5">
    <name type="scientific">Kitasatospora purpeofusca</name>
    <dbReference type="NCBI Taxonomy" id="67352"/>
    <lineage>
        <taxon>Bacteria</taxon>
        <taxon>Bacillati</taxon>
        <taxon>Actinomycetota</taxon>
        <taxon>Actinomycetes</taxon>
        <taxon>Kitasatosporales</taxon>
        <taxon>Streptomycetaceae</taxon>
        <taxon>Kitasatospora</taxon>
    </lineage>
</organism>
<dbReference type="InterPro" id="IPR012338">
    <property type="entry name" value="Beta-lactam/transpept-like"/>
</dbReference>
<accession>A0ABZ1UEX9</accession>
<dbReference type="EMBL" id="CP108110">
    <property type="protein sequence ID" value="WUQ88921.1"/>
    <property type="molecule type" value="Genomic_DNA"/>
</dbReference>
<keyword evidence="5" id="KW-1185">Reference proteome</keyword>
<keyword evidence="2" id="KW-0472">Membrane</keyword>
<proteinExistence type="predicted"/>
<keyword evidence="2" id="KW-0812">Transmembrane</keyword>
<evidence type="ECO:0000256" key="1">
    <source>
        <dbReference type="SAM" id="MobiDB-lite"/>
    </source>
</evidence>
<evidence type="ECO:0000259" key="3">
    <source>
        <dbReference type="Pfam" id="PF00768"/>
    </source>
</evidence>
<name>A0ABZ1UEX9_9ACTN</name>